<dbReference type="SUPFAM" id="SSF101386">
    <property type="entry name" value="all-alpha NTP pyrophosphatases"/>
    <property type="match status" value="2"/>
</dbReference>
<feature type="domain" description="NTP pyrophosphohydrolase MazG-like" evidence="2">
    <location>
        <begin position="255"/>
        <end position="328"/>
    </location>
</feature>
<dbReference type="FunFam" id="1.10.287.1080:FF:000003">
    <property type="entry name" value="Nucleoside triphosphate pyrophosphohydrolase"/>
    <property type="match status" value="1"/>
</dbReference>
<dbReference type="AlphaFoldDB" id="A0A6I0F2J7"/>
<dbReference type="InterPro" id="IPR048015">
    <property type="entry name" value="NTP-PPase_MazG-like_N"/>
</dbReference>
<feature type="domain" description="Tetrapyrrole methylase" evidence="1">
    <location>
        <begin position="3"/>
        <end position="206"/>
    </location>
</feature>
<reference evidence="3 4" key="1">
    <citation type="submission" date="2019-10" db="EMBL/GenBank/DDBJ databases">
        <title>Alkaliphilus serpentinus sp. nov. and Alkaliphilus pronyensis sp. nov., two novel anaerobic alkaliphilic species isolated from the serpentinized-hosted hydrothermal field of the Prony Bay (New Caledonia).</title>
        <authorList>
            <person name="Postec A."/>
        </authorList>
    </citation>
    <scope>NUCLEOTIDE SEQUENCE [LARGE SCALE GENOMIC DNA]</scope>
    <source>
        <strain evidence="3 4">LacV</strain>
    </source>
</reference>
<dbReference type="InterPro" id="IPR048011">
    <property type="entry name" value="NTP-PPase_MazG-like_C"/>
</dbReference>
<dbReference type="GO" id="GO:0006203">
    <property type="term" value="P:dGTP catabolic process"/>
    <property type="evidence" value="ECO:0007669"/>
    <property type="project" value="TreeGrafter"/>
</dbReference>
<dbReference type="OrthoDB" id="9808939at2"/>
<dbReference type="EC" id="3.6.1.9" evidence="3"/>
<evidence type="ECO:0000313" key="4">
    <source>
        <dbReference type="Proteomes" id="UP000432715"/>
    </source>
</evidence>
<dbReference type="Gene3D" id="1.10.287.1080">
    <property type="entry name" value="MazG-like"/>
    <property type="match status" value="2"/>
</dbReference>
<dbReference type="InterPro" id="IPR004518">
    <property type="entry name" value="MazG-like_dom"/>
</dbReference>
<dbReference type="GO" id="GO:0046076">
    <property type="term" value="P:dTTP catabolic process"/>
    <property type="evidence" value="ECO:0007669"/>
    <property type="project" value="TreeGrafter"/>
</dbReference>
<dbReference type="PIRSF" id="PIRSF002845">
    <property type="entry name" value="Ttrprl_mtas_MazG"/>
    <property type="match status" value="1"/>
</dbReference>
<dbReference type="CDD" id="cd11528">
    <property type="entry name" value="NTP-PPase_MazG_Nterm"/>
    <property type="match status" value="1"/>
</dbReference>
<dbReference type="GO" id="GO:0046081">
    <property type="term" value="P:dUTP catabolic process"/>
    <property type="evidence" value="ECO:0007669"/>
    <property type="project" value="TreeGrafter"/>
</dbReference>
<dbReference type="Gene3D" id="3.40.1010.10">
    <property type="entry name" value="Cobalt-precorrin-4 Transmethylase, Domain 1"/>
    <property type="match status" value="1"/>
</dbReference>
<dbReference type="FunFam" id="3.40.1010.10:FF:000008">
    <property type="entry name" value="Similar to nucleoside triphosphate pyrophosphohydrolase, MazG"/>
    <property type="match status" value="1"/>
</dbReference>
<dbReference type="SUPFAM" id="SSF53790">
    <property type="entry name" value="Tetrapyrrole methylase"/>
    <property type="match status" value="1"/>
</dbReference>
<dbReference type="FunFam" id="1.10.287.1080:FF:000001">
    <property type="entry name" value="Nucleoside triphosphate pyrophosphohydrolase"/>
    <property type="match status" value="1"/>
</dbReference>
<dbReference type="GO" id="GO:0047429">
    <property type="term" value="F:nucleoside triphosphate diphosphatase activity"/>
    <property type="evidence" value="ECO:0007669"/>
    <property type="project" value="UniProtKB-EC"/>
</dbReference>
<organism evidence="3 4">
    <name type="scientific">Alkaliphilus pronyensis</name>
    <dbReference type="NCBI Taxonomy" id="1482732"/>
    <lineage>
        <taxon>Bacteria</taxon>
        <taxon>Bacillati</taxon>
        <taxon>Bacillota</taxon>
        <taxon>Clostridia</taxon>
        <taxon>Peptostreptococcales</taxon>
        <taxon>Natronincolaceae</taxon>
        <taxon>Alkaliphilus</taxon>
    </lineage>
</organism>
<dbReference type="PANTHER" id="PTHR30522">
    <property type="entry name" value="NUCLEOSIDE TRIPHOSPHATE PYROPHOSPHOHYDROLASE"/>
    <property type="match status" value="1"/>
</dbReference>
<dbReference type="CDD" id="cd11529">
    <property type="entry name" value="NTP-PPase_MazG_Cterm"/>
    <property type="match status" value="1"/>
</dbReference>
<gene>
    <name evidence="3" type="primary">mazG</name>
    <name evidence="3" type="ORF">F8154_12370</name>
</gene>
<dbReference type="InterPro" id="IPR000878">
    <property type="entry name" value="4pyrrol_Mease"/>
</dbReference>
<dbReference type="GO" id="GO:0006950">
    <property type="term" value="P:response to stress"/>
    <property type="evidence" value="ECO:0007669"/>
    <property type="project" value="UniProtKB-ARBA"/>
</dbReference>
<comment type="caution">
    <text evidence="3">The sequence shown here is derived from an EMBL/GenBank/DDBJ whole genome shotgun (WGS) entry which is preliminary data.</text>
</comment>
<evidence type="ECO:0000313" key="3">
    <source>
        <dbReference type="EMBL" id="KAB3531899.1"/>
    </source>
</evidence>
<dbReference type="GO" id="GO:0008168">
    <property type="term" value="F:methyltransferase activity"/>
    <property type="evidence" value="ECO:0007669"/>
    <property type="project" value="InterPro"/>
</dbReference>
<dbReference type="Pfam" id="PF00590">
    <property type="entry name" value="TP_methylase"/>
    <property type="match status" value="1"/>
</dbReference>
<sequence length="484" mass="55571">MGKITIVGLGPGAKEHLTLATLTELKKRKPVYLRTEKHPTVEFLKTEGISFHSFDHIYKNTDTFDHVYKNIVEALLEKAKVEDIIYAVPGHPLVAETTVQQLMEACKGAKVNVNILPAMSFLDVLLPVVGLDPVEGFRLIDALQLDNQEPDPDSSMIITQVYDSLIASQVKLRLMDYYDDEEAIVVVRAAGVPELQRVEKIPLYQLDHLEWIDYLTSLYIPRIDMPQKKYYNMNNLCGLMERLRNKDGCPWDIQQTHQSLKPYLIEEAYEVIEAINSKDDYSIEEELGDLLLQIVFHSQIAKERNAFNINDVIRGIAQKIIFRHPHVFKNKTANNCEEALNSWEQQKQKEKKETSYTESMLSVPKELPALMRANKIQQKAAKVGFDWDNCNDVIGKIYEELEELQQASKEGTFDKITEEGGDLLFAVVNLLRFYKVEPEVALSNTINKFINRFNYIEKNALSKGKKLENMTLVEMDKLWEASKK</sequence>
<accession>A0A6I0F2J7</accession>
<dbReference type="NCBIfam" id="TIGR00444">
    <property type="entry name" value="mazG"/>
    <property type="match status" value="1"/>
</dbReference>
<dbReference type="GO" id="GO:0046052">
    <property type="term" value="P:UTP catabolic process"/>
    <property type="evidence" value="ECO:0007669"/>
    <property type="project" value="TreeGrafter"/>
</dbReference>
<evidence type="ECO:0000259" key="1">
    <source>
        <dbReference type="Pfam" id="PF00590"/>
    </source>
</evidence>
<proteinExistence type="predicted"/>
<dbReference type="EMBL" id="WBZC01000053">
    <property type="protein sequence ID" value="KAB3531899.1"/>
    <property type="molecule type" value="Genomic_DNA"/>
</dbReference>
<keyword evidence="3" id="KW-0378">Hydrolase</keyword>
<dbReference type="InterPro" id="IPR014777">
    <property type="entry name" value="4pyrrole_Mease_sub1"/>
</dbReference>
<evidence type="ECO:0000259" key="2">
    <source>
        <dbReference type="Pfam" id="PF03819"/>
    </source>
</evidence>
<dbReference type="RefSeq" id="WP_151861931.1">
    <property type="nucleotide sequence ID" value="NZ_WBZC01000053.1"/>
</dbReference>
<dbReference type="Proteomes" id="UP000432715">
    <property type="component" value="Unassembled WGS sequence"/>
</dbReference>
<dbReference type="NCBIfam" id="NF007113">
    <property type="entry name" value="PRK09562.1"/>
    <property type="match status" value="1"/>
</dbReference>
<dbReference type="InterPro" id="IPR024180">
    <property type="entry name" value="Tetrapyrrole_Mease/MazG_pred"/>
</dbReference>
<feature type="domain" description="NTP pyrophosphohydrolase MazG-like" evidence="2">
    <location>
        <begin position="396"/>
        <end position="452"/>
    </location>
</feature>
<dbReference type="InterPro" id="IPR035996">
    <property type="entry name" value="4pyrrol_Methylase_sf"/>
</dbReference>
<dbReference type="InterPro" id="IPR035013">
    <property type="entry name" value="YabN_N"/>
</dbReference>
<protein>
    <submittedName>
        <fullName evidence="3">Nucleoside triphosphate pyrophosphohydrolase</fullName>
        <ecNumber evidence="3">3.6.1.9</ecNumber>
    </submittedName>
</protein>
<keyword evidence="4" id="KW-1185">Reference proteome</keyword>
<dbReference type="InterPro" id="IPR011551">
    <property type="entry name" value="NTP_PyrPHydrolase_MazG"/>
</dbReference>
<dbReference type="GO" id="GO:0046047">
    <property type="term" value="P:TTP catabolic process"/>
    <property type="evidence" value="ECO:0007669"/>
    <property type="project" value="TreeGrafter"/>
</dbReference>
<dbReference type="GO" id="GO:0046061">
    <property type="term" value="P:dATP catabolic process"/>
    <property type="evidence" value="ECO:0007669"/>
    <property type="project" value="TreeGrafter"/>
</dbReference>
<dbReference type="CDD" id="cd11723">
    <property type="entry name" value="YabN_N_like"/>
    <property type="match status" value="1"/>
</dbReference>
<dbReference type="PANTHER" id="PTHR30522:SF0">
    <property type="entry name" value="NUCLEOSIDE TRIPHOSPHATE PYROPHOSPHOHYDROLASE"/>
    <property type="match status" value="1"/>
</dbReference>
<dbReference type="Pfam" id="PF03819">
    <property type="entry name" value="MazG"/>
    <property type="match status" value="2"/>
</dbReference>
<name>A0A6I0F2J7_9FIRM</name>